<feature type="transmembrane region" description="Helical" evidence="1">
    <location>
        <begin position="62"/>
        <end position="85"/>
    </location>
</feature>
<dbReference type="STRING" id="1123380.SAMN02745199_0169"/>
<accession>A0A1M5QW39</accession>
<keyword evidence="1" id="KW-0812">Transmembrane</keyword>
<feature type="transmembrane region" description="Helical" evidence="1">
    <location>
        <begin position="36"/>
        <end position="56"/>
    </location>
</feature>
<dbReference type="NCBIfam" id="TIGR01300">
    <property type="entry name" value="CPA3_mnhG_phaG"/>
    <property type="match status" value="1"/>
</dbReference>
<dbReference type="PANTHER" id="PTHR34703:SF1">
    <property type="entry name" value="ANTIPORTER SUBUNIT MNHG2-RELATED"/>
    <property type="match status" value="1"/>
</dbReference>
<name>A0A1M5QW39_9BACT</name>
<dbReference type="Pfam" id="PF03334">
    <property type="entry name" value="PhaG_MnhG_YufB"/>
    <property type="match status" value="1"/>
</dbReference>
<keyword evidence="1" id="KW-0472">Membrane</keyword>
<dbReference type="EMBL" id="FQXN01000001">
    <property type="protein sequence ID" value="SHH18096.1"/>
    <property type="molecule type" value="Genomic_DNA"/>
</dbReference>
<reference evidence="3" key="1">
    <citation type="submission" date="2016-11" db="EMBL/GenBank/DDBJ databases">
        <authorList>
            <person name="Varghese N."/>
            <person name="Submissions S."/>
        </authorList>
    </citation>
    <scope>NUCLEOTIDE SEQUENCE [LARGE SCALE GENOMIC DNA]</scope>
    <source>
        <strain evidence="3">DSM 15807</strain>
    </source>
</reference>
<proteinExistence type="predicted"/>
<keyword evidence="3" id="KW-1185">Reference proteome</keyword>
<gene>
    <name evidence="2" type="ORF">SAMN02745199_0169</name>
</gene>
<evidence type="ECO:0000313" key="3">
    <source>
        <dbReference type="Proteomes" id="UP000242592"/>
    </source>
</evidence>
<protein>
    <submittedName>
        <fullName evidence="2">Multicomponent Na+:H+ antiporter subunit G</fullName>
    </submittedName>
</protein>
<dbReference type="AlphaFoldDB" id="A0A1M5QW39"/>
<dbReference type="PANTHER" id="PTHR34703">
    <property type="entry name" value="ANTIPORTER SUBUNIT MNHG2-RELATED"/>
    <property type="match status" value="1"/>
</dbReference>
<dbReference type="RefSeq" id="WP_073071095.1">
    <property type="nucleotide sequence ID" value="NZ_FQXN01000001.1"/>
</dbReference>
<dbReference type="Proteomes" id="UP000242592">
    <property type="component" value="Unassembled WGS sequence"/>
</dbReference>
<sequence>MITFGYILIGIGAFFYFLGGLGIFRMPDVYNRLQAGTKATTLGSFSVILGVGLVNFDFLPKALVIIAFIALTNPVGSSVLARASYLNGIKPTKKTKVDEYKGGEKE</sequence>
<dbReference type="OrthoDB" id="9806575at2"/>
<dbReference type="InterPro" id="IPR005133">
    <property type="entry name" value="PhaG_MnhG_YufB"/>
</dbReference>
<dbReference type="GO" id="GO:0015385">
    <property type="term" value="F:sodium:proton antiporter activity"/>
    <property type="evidence" value="ECO:0007669"/>
    <property type="project" value="TreeGrafter"/>
</dbReference>
<evidence type="ECO:0000313" key="2">
    <source>
        <dbReference type="EMBL" id="SHH18096.1"/>
    </source>
</evidence>
<dbReference type="NCBIfam" id="NF009314">
    <property type="entry name" value="PRK12674.1-2"/>
    <property type="match status" value="1"/>
</dbReference>
<evidence type="ECO:0000256" key="1">
    <source>
        <dbReference type="SAM" id="Phobius"/>
    </source>
</evidence>
<keyword evidence="1" id="KW-1133">Transmembrane helix</keyword>
<feature type="transmembrane region" description="Helical" evidence="1">
    <location>
        <begin position="6"/>
        <end position="24"/>
    </location>
</feature>
<organism evidence="2 3">
    <name type="scientific">Thermosipho atlanticus DSM 15807</name>
    <dbReference type="NCBI Taxonomy" id="1123380"/>
    <lineage>
        <taxon>Bacteria</taxon>
        <taxon>Thermotogati</taxon>
        <taxon>Thermotogota</taxon>
        <taxon>Thermotogae</taxon>
        <taxon>Thermotogales</taxon>
        <taxon>Fervidobacteriaceae</taxon>
        <taxon>Thermosipho</taxon>
    </lineage>
</organism>